<accession>A0A8K0QU40</accession>
<comment type="caution">
    <text evidence="3">The sequence shown here is derived from an EMBL/GenBank/DDBJ whole genome shotgun (WGS) entry which is preliminary data.</text>
</comment>
<name>A0A8K0QU40_9PLEO</name>
<keyword evidence="1" id="KW-0175">Coiled coil</keyword>
<dbReference type="EMBL" id="JAGMVJ010000031">
    <property type="protein sequence ID" value="KAH7068696.1"/>
    <property type="molecule type" value="Genomic_DNA"/>
</dbReference>
<evidence type="ECO:0000313" key="3">
    <source>
        <dbReference type="EMBL" id="KAH7068696.1"/>
    </source>
</evidence>
<sequence length="200" mass="22281">MPQQSMDDVFTPPVDFKPSSTVSETADDAFQTYDKKNLLKDFVKNMDARGCGLLLPRLRREHIEQSTAAQTIQLENTSRIAAAEVEFEKARKASKDAWAHFEIAKENSVAAQERAQIAALEAEMVERESDKVALQAINARDKAGIAKVALKNTREEAQQQIQEVLQQTSAASERVNIVVERLLELGVTERDMDALAALLR</sequence>
<evidence type="ECO:0000256" key="1">
    <source>
        <dbReference type="SAM" id="Coils"/>
    </source>
</evidence>
<dbReference type="AlphaFoldDB" id="A0A8K0QU40"/>
<evidence type="ECO:0000256" key="2">
    <source>
        <dbReference type="SAM" id="MobiDB-lite"/>
    </source>
</evidence>
<evidence type="ECO:0000313" key="4">
    <source>
        <dbReference type="Proteomes" id="UP000813461"/>
    </source>
</evidence>
<gene>
    <name evidence="3" type="ORF">FB567DRAFT_599086</name>
</gene>
<proteinExistence type="predicted"/>
<reference evidence="3" key="1">
    <citation type="journal article" date="2021" name="Nat. Commun.">
        <title>Genetic determinants of endophytism in the Arabidopsis root mycobiome.</title>
        <authorList>
            <person name="Mesny F."/>
            <person name="Miyauchi S."/>
            <person name="Thiergart T."/>
            <person name="Pickel B."/>
            <person name="Atanasova L."/>
            <person name="Karlsson M."/>
            <person name="Huettel B."/>
            <person name="Barry K.W."/>
            <person name="Haridas S."/>
            <person name="Chen C."/>
            <person name="Bauer D."/>
            <person name="Andreopoulos W."/>
            <person name="Pangilinan J."/>
            <person name="LaButti K."/>
            <person name="Riley R."/>
            <person name="Lipzen A."/>
            <person name="Clum A."/>
            <person name="Drula E."/>
            <person name="Henrissat B."/>
            <person name="Kohler A."/>
            <person name="Grigoriev I.V."/>
            <person name="Martin F.M."/>
            <person name="Hacquard S."/>
        </authorList>
    </citation>
    <scope>NUCLEOTIDE SEQUENCE</scope>
    <source>
        <strain evidence="3">MPI-SDFR-AT-0120</strain>
    </source>
</reference>
<protein>
    <submittedName>
        <fullName evidence="3">Uncharacterized protein</fullName>
    </submittedName>
</protein>
<feature type="coiled-coil region" evidence="1">
    <location>
        <begin position="103"/>
        <end position="174"/>
    </location>
</feature>
<organism evidence="3 4">
    <name type="scientific">Paraphoma chrysanthemicola</name>
    <dbReference type="NCBI Taxonomy" id="798071"/>
    <lineage>
        <taxon>Eukaryota</taxon>
        <taxon>Fungi</taxon>
        <taxon>Dikarya</taxon>
        <taxon>Ascomycota</taxon>
        <taxon>Pezizomycotina</taxon>
        <taxon>Dothideomycetes</taxon>
        <taxon>Pleosporomycetidae</taxon>
        <taxon>Pleosporales</taxon>
        <taxon>Pleosporineae</taxon>
        <taxon>Phaeosphaeriaceae</taxon>
        <taxon>Paraphoma</taxon>
    </lineage>
</organism>
<feature type="region of interest" description="Disordered" evidence="2">
    <location>
        <begin position="1"/>
        <end position="22"/>
    </location>
</feature>
<keyword evidence="4" id="KW-1185">Reference proteome</keyword>
<dbReference type="Proteomes" id="UP000813461">
    <property type="component" value="Unassembled WGS sequence"/>
</dbReference>